<dbReference type="SUPFAM" id="SSF140860">
    <property type="entry name" value="Pseudo ankyrin repeat-like"/>
    <property type="match status" value="1"/>
</dbReference>
<protein>
    <submittedName>
        <fullName evidence="2">Uncharacterized protein</fullName>
    </submittedName>
</protein>
<feature type="compositionally biased region" description="Basic and acidic residues" evidence="1">
    <location>
        <begin position="448"/>
        <end position="458"/>
    </location>
</feature>
<feature type="compositionally biased region" description="Gly residues" evidence="1">
    <location>
        <begin position="459"/>
        <end position="475"/>
    </location>
</feature>
<dbReference type="InterPro" id="IPR036770">
    <property type="entry name" value="Ankyrin_rpt-contain_sf"/>
</dbReference>
<proteinExistence type="predicted"/>
<reference evidence="2" key="1">
    <citation type="submission" date="2014-11" db="EMBL/GenBank/DDBJ databases">
        <authorList>
            <person name="Otto D Thomas"/>
            <person name="Naeem Raeece"/>
        </authorList>
    </citation>
    <scope>NUCLEOTIDE SEQUENCE</scope>
</reference>
<feature type="region of interest" description="Disordered" evidence="1">
    <location>
        <begin position="448"/>
        <end position="480"/>
    </location>
</feature>
<dbReference type="PhylomeDB" id="A0A0G4HD48"/>
<sequence>MDEDILRLRVFPFLGWQPGVILRCVCSSWKRLHSAAFGSPCRTHIELLAASPSLASFGLDFHSFVKSDLSQRLHYYCALQPGQDLISVLTGVPEFRFPGPTEWAEPCKSFGEVRARFNLLACLEGAAESGNVDILRQHGHPVFASGGLKGREREEILEFLGLRALSKGQMGVLRWLVSDEGGFRLSRERCHDVLSCLSMESVETLDSESLFEDDDRELFSLELVWAFLALKGRVEELEERLDAVQEKSAAYVQFLISHLLFWAARGGQVRVMSAVCDWARCLRRVSGVRGDSGPLMVMSGSSESVAMAAAARGHICVLEWLREQCAGRGRPPWDVHTTLTAASKGQEGVLRWLRSQETPCPWDFGASRAAIRGNHLQIVRFMLCESADPCPTSATTYVHAVAGGNKMVSALSSARPDLKPPMAAFLSALTNGQLGVVSALDQAARAALDHDAETRGGGREGGGQGGGEGEGGGTVSEGTREVQEELVRLSNRDRNKTILMTAIRNVDRWLDACLSLFDECNFVRSSFSLSAWRASLSESKSCVLAAHEKLVRRFILRTPSTAAAIGLPASWIQKLGLLVEDRGETDLLPLLHEWKAAPPARVWPPEEQLLPVSSEPLFGS</sequence>
<dbReference type="PANTHER" id="PTHR46586:SF3">
    <property type="entry name" value="ANKYRIN REPEAT-CONTAINING PROTEIN"/>
    <property type="match status" value="1"/>
</dbReference>
<evidence type="ECO:0000313" key="2">
    <source>
        <dbReference type="EMBL" id="CEM41936.1"/>
    </source>
</evidence>
<dbReference type="EMBL" id="CDMZ01002343">
    <property type="protein sequence ID" value="CEM41936.1"/>
    <property type="molecule type" value="Genomic_DNA"/>
</dbReference>
<dbReference type="VEuPathDB" id="CryptoDB:Cvel_6389"/>
<dbReference type="AlphaFoldDB" id="A0A0G4HD48"/>
<gene>
    <name evidence="2" type="ORF">Cvel_6389</name>
</gene>
<name>A0A0G4HD48_9ALVE</name>
<organism evidence="2">
    <name type="scientific">Chromera velia CCMP2878</name>
    <dbReference type="NCBI Taxonomy" id="1169474"/>
    <lineage>
        <taxon>Eukaryota</taxon>
        <taxon>Sar</taxon>
        <taxon>Alveolata</taxon>
        <taxon>Colpodellida</taxon>
        <taxon>Chromeraceae</taxon>
        <taxon>Chromera</taxon>
    </lineage>
</organism>
<accession>A0A0G4HD48</accession>
<dbReference type="PANTHER" id="PTHR46586">
    <property type="entry name" value="ANKYRIN REPEAT-CONTAINING PROTEIN"/>
    <property type="match status" value="1"/>
</dbReference>
<dbReference type="InterPro" id="IPR052050">
    <property type="entry name" value="SecEffector_AnkRepeat"/>
</dbReference>
<dbReference type="Gene3D" id="1.25.40.20">
    <property type="entry name" value="Ankyrin repeat-containing domain"/>
    <property type="match status" value="1"/>
</dbReference>
<evidence type="ECO:0000256" key="1">
    <source>
        <dbReference type="SAM" id="MobiDB-lite"/>
    </source>
</evidence>